<sequence length="161" mass="19269">MYNATDQDFATNYFHWFFLIQPKFIPENFIAKDPKAWLNYCLKKWSGGFNFKGIEKYYLKYFKNYKRIHSSCEDYRAGATIDLIHDKKDLNKKLNIPLQVLWGKNGRVGKKFKPLKVWQNYTTKKVEGKGFNCKHFVAEEAPQQTLKELVKFFSKYSDFNY</sequence>
<name>A0A964V115_9PROT</name>
<dbReference type="EMBL" id="RGET01000226">
    <property type="protein sequence ID" value="NBN88671.1"/>
    <property type="molecule type" value="Genomic_DNA"/>
</dbReference>
<organism evidence="1 2">
    <name type="scientific">Candidatus Fonsibacter lacus</name>
    <dbReference type="NCBI Taxonomy" id="2576439"/>
    <lineage>
        <taxon>Bacteria</taxon>
        <taxon>Pseudomonadati</taxon>
        <taxon>Pseudomonadota</taxon>
        <taxon>Alphaproteobacteria</taxon>
        <taxon>Candidatus Pelagibacterales</taxon>
        <taxon>Candidatus Pelagibacterales incertae sedis</taxon>
        <taxon>Candidatus Fonsibacter</taxon>
    </lineage>
</organism>
<dbReference type="AlphaFoldDB" id="A0A964V115"/>
<dbReference type="Proteomes" id="UP000713222">
    <property type="component" value="Unassembled WGS sequence"/>
</dbReference>
<evidence type="ECO:0000313" key="1">
    <source>
        <dbReference type="EMBL" id="NBN88671.1"/>
    </source>
</evidence>
<dbReference type="GO" id="GO:0016787">
    <property type="term" value="F:hydrolase activity"/>
    <property type="evidence" value="ECO:0007669"/>
    <property type="project" value="UniProtKB-KW"/>
</dbReference>
<gene>
    <name evidence="1" type="ORF">EBV32_06250</name>
</gene>
<evidence type="ECO:0000313" key="2">
    <source>
        <dbReference type="Proteomes" id="UP000713222"/>
    </source>
</evidence>
<keyword evidence="1" id="KW-0378">Hydrolase</keyword>
<dbReference type="InterPro" id="IPR029058">
    <property type="entry name" value="AB_hydrolase_fold"/>
</dbReference>
<comment type="caution">
    <text evidence="1">The sequence shown here is derived from an EMBL/GenBank/DDBJ whole genome shotgun (WGS) entry which is preliminary data.</text>
</comment>
<accession>A0A964V115</accession>
<reference evidence="1" key="1">
    <citation type="submission" date="2018-10" db="EMBL/GenBank/DDBJ databases">
        <title>Iterative Subtractive Binning of Freshwater Chronoseries Metagenomes Recovers Nearly Complete Genomes from over Four Hundred Novel Species.</title>
        <authorList>
            <person name="Rodriguez-R L.M."/>
            <person name="Tsementzi D."/>
            <person name="Luo C."/>
            <person name="Konstantinidis K.T."/>
        </authorList>
    </citation>
    <scope>NUCLEOTIDE SEQUENCE</scope>
    <source>
        <strain evidence="1">WB7_6_001</strain>
    </source>
</reference>
<dbReference type="Gene3D" id="3.40.50.1820">
    <property type="entry name" value="alpha/beta hydrolase"/>
    <property type="match status" value="1"/>
</dbReference>
<dbReference type="SUPFAM" id="SSF53474">
    <property type="entry name" value="alpha/beta-Hydrolases"/>
    <property type="match status" value="1"/>
</dbReference>
<proteinExistence type="predicted"/>
<protein>
    <submittedName>
        <fullName evidence="1">Alpha/beta hydrolase</fullName>
    </submittedName>
</protein>